<comment type="pathway">
    <text evidence="7">Amino-acid biosynthesis; D-alanine biosynthesis; D-alanine from L-alanine: step 1/1.</text>
</comment>
<evidence type="ECO:0000259" key="10">
    <source>
        <dbReference type="SMART" id="SM01005"/>
    </source>
</evidence>
<dbReference type="PROSITE" id="PS00395">
    <property type="entry name" value="ALANINE_RACEMASE"/>
    <property type="match status" value="1"/>
</dbReference>
<proteinExistence type="inferred from homology"/>
<comment type="similarity">
    <text evidence="3 7">Belongs to the alanine racemase family.</text>
</comment>
<sequence>MRPATAVIDLAALRHNLGRVRALAPHARVFAVVKADGYGHGAARLLPALGDADALAVACIEEALALRAAGATQPVLLLEGVFEADELALCAEHGFEIAVRDEAGLRLLEAARLPRPLKTWLKLDTGMHRLGIDPRHTRAFVERLRACPAVADELGVMSHLASADDPAHAQTAQQLASFEAATTGLPVRRALSNSAGVLAWPAAHHDWVRPGIMLYGCSPMLGQTGPDAGLKPVMTFSTGLIQVKTVARGETIGYSGTFTCPADMRVGIAAVGYADGYPRHAPTGTPVLVNGRPSRTLGRVSMDMLCVDLTDHPEAQLGDRVTLWGEGLPAERIAEAAGTIAYEILCNLAGRVHKRVIGG</sequence>
<dbReference type="InterPro" id="IPR011079">
    <property type="entry name" value="Ala_racemase_C"/>
</dbReference>
<name>A0A4R2L308_9GAMM</name>
<dbReference type="PRINTS" id="PR00992">
    <property type="entry name" value="ALARACEMASE"/>
</dbReference>
<evidence type="ECO:0000256" key="5">
    <source>
        <dbReference type="ARBA" id="ARBA00022898"/>
    </source>
</evidence>
<evidence type="ECO:0000256" key="7">
    <source>
        <dbReference type="HAMAP-Rule" id="MF_01201"/>
    </source>
</evidence>
<dbReference type="PANTHER" id="PTHR30511:SF0">
    <property type="entry name" value="ALANINE RACEMASE, CATABOLIC-RELATED"/>
    <property type="match status" value="1"/>
</dbReference>
<dbReference type="SUPFAM" id="SSF51419">
    <property type="entry name" value="PLP-binding barrel"/>
    <property type="match status" value="1"/>
</dbReference>
<dbReference type="OrthoDB" id="9813814at2"/>
<dbReference type="NCBIfam" id="TIGR00492">
    <property type="entry name" value="alr"/>
    <property type="match status" value="1"/>
</dbReference>
<protein>
    <recommendedName>
        <fullName evidence="4 7">Alanine racemase</fullName>
        <ecNumber evidence="4 7">5.1.1.1</ecNumber>
    </recommendedName>
</protein>
<reference evidence="11 12" key="1">
    <citation type="submission" date="2019-03" db="EMBL/GenBank/DDBJ databases">
        <title>Genomic Encyclopedia of Type Strains, Phase IV (KMG-IV): sequencing the most valuable type-strain genomes for metagenomic binning, comparative biology and taxonomic classification.</title>
        <authorList>
            <person name="Goeker M."/>
        </authorList>
    </citation>
    <scope>NUCLEOTIDE SEQUENCE [LARGE SCALE GENOMIC DNA]</scope>
    <source>
        <strain evidence="11 12">DSM 25287</strain>
    </source>
</reference>
<feature type="binding site" evidence="7 9">
    <location>
        <position position="302"/>
    </location>
    <ligand>
        <name>substrate</name>
    </ligand>
</feature>
<dbReference type="EMBL" id="SLWY01000011">
    <property type="protein sequence ID" value="TCO80874.1"/>
    <property type="molecule type" value="Genomic_DNA"/>
</dbReference>
<dbReference type="InterPro" id="IPR020622">
    <property type="entry name" value="Ala_racemase_pyridoxalP-BS"/>
</dbReference>
<dbReference type="Pfam" id="PF00842">
    <property type="entry name" value="Ala_racemase_C"/>
    <property type="match status" value="1"/>
</dbReference>
<dbReference type="SUPFAM" id="SSF50621">
    <property type="entry name" value="Alanine racemase C-terminal domain-like"/>
    <property type="match status" value="1"/>
</dbReference>
<dbReference type="CDD" id="cd06827">
    <property type="entry name" value="PLPDE_III_AR_proteobact"/>
    <property type="match status" value="1"/>
</dbReference>
<keyword evidence="6 7" id="KW-0413">Isomerase</keyword>
<dbReference type="EC" id="5.1.1.1" evidence="4 7"/>
<dbReference type="AlphaFoldDB" id="A0A4R2L308"/>
<dbReference type="RefSeq" id="WP_132542615.1">
    <property type="nucleotide sequence ID" value="NZ_SLWY01000011.1"/>
</dbReference>
<comment type="catalytic activity">
    <reaction evidence="1 7">
        <text>L-alanine = D-alanine</text>
        <dbReference type="Rhea" id="RHEA:20249"/>
        <dbReference type="ChEBI" id="CHEBI:57416"/>
        <dbReference type="ChEBI" id="CHEBI:57972"/>
        <dbReference type="EC" id="5.1.1.1"/>
    </reaction>
</comment>
<feature type="active site" description="Proton acceptor; specific for L-alanine" evidence="7">
    <location>
        <position position="254"/>
    </location>
</feature>
<evidence type="ECO:0000256" key="3">
    <source>
        <dbReference type="ARBA" id="ARBA00007880"/>
    </source>
</evidence>
<dbReference type="UniPathway" id="UPA00042">
    <property type="reaction ID" value="UER00497"/>
</dbReference>
<gene>
    <name evidence="11" type="ORF">EV699_11175</name>
</gene>
<dbReference type="InterPro" id="IPR000821">
    <property type="entry name" value="Ala_racemase"/>
</dbReference>
<dbReference type="GO" id="GO:0008784">
    <property type="term" value="F:alanine racemase activity"/>
    <property type="evidence" value="ECO:0007669"/>
    <property type="project" value="UniProtKB-UniRule"/>
</dbReference>
<dbReference type="GO" id="GO:0030632">
    <property type="term" value="P:D-alanine biosynthetic process"/>
    <property type="evidence" value="ECO:0007669"/>
    <property type="project" value="UniProtKB-UniRule"/>
</dbReference>
<dbReference type="InterPro" id="IPR001608">
    <property type="entry name" value="Ala_racemase_N"/>
</dbReference>
<keyword evidence="12" id="KW-1185">Reference proteome</keyword>
<organism evidence="11 12">
    <name type="scientific">Plasticicumulans lactativorans</name>
    <dbReference type="NCBI Taxonomy" id="1133106"/>
    <lineage>
        <taxon>Bacteria</taxon>
        <taxon>Pseudomonadati</taxon>
        <taxon>Pseudomonadota</taxon>
        <taxon>Gammaproteobacteria</taxon>
        <taxon>Candidatus Competibacteraceae</taxon>
        <taxon>Plasticicumulans</taxon>
    </lineage>
</organism>
<evidence type="ECO:0000256" key="2">
    <source>
        <dbReference type="ARBA" id="ARBA00001933"/>
    </source>
</evidence>
<comment type="function">
    <text evidence="7">Catalyzes the interconversion of L-alanine and D-alanine. May also act on other amino acids.</text>
</comment>
<evidence type="ECO:0000313" key="12">
    <source>
        <dbReference type="Proteomes" id="UP000295765"/>
    </source>
</evidence>
<dbReference type="Gene3D" id="3.20.20.10">
    <property type="entry name" value="Alanine racemase"/>
    <property type="match status" value="1"/>
</dbReference>
<feature type="binding site" evidence="7 9">
    <location>
        <position position="129"/>
    </location>
    <ligand>
        <name>substrate</name>
    </ligand>
</feature>
<dbReference type="Gene3D" id="2.40.37.10">
    <property type="entry name" value="Lyase, Ornithine Decarboxylase, Chain A, domain 1"/>
    <property type="match status" value="1"/>
</dbReference>
<keyword evidence="5 7" id="KW-0663">Pyridoxal phosphate</keyword>
<accession>A0A4R2L308</accession>
<evidence type="ECO:0000256" key="8">
    <source>
        <dbReference type="PIRSR" id="PIRSR600821-50"/>
    </source>
</evidence>
<dbReference type="GO" id="GO:0005829">
    <property type="term" value="C:cytosol"/>
    <property type="evidence" value="ECO:0007669"/>
    <property type="project" value="TreeGrafter"/>
</dbReference>
<feature type="active site" description="Proton acceptor; specific for D-alanine" evidence="7">
    <location>
        <position position="34"/>
    </location>
</feature>
<comment type="caution">
    <text evidence="11">The sequence shown here is derived from an EMBL/GenBank/DDBJ whole genome shotgun (WGS) entry which is preliminary data.</text>
</comment>
<dbReference type="FunFam" id="3.20.20.10:FF:000002">
    <property type="entry name" value="Alanine racemase"/>
    <property type="match status" value="1"/>
</dbReference>
<dbReference type="HAMAP" id="MF_01201">
    <property type="entry name" value="Ala_racemase"/>
    <property type="match status" value="1"/>
</dbReference>
<evidence type="ECO:0000313" key="11">
    <source>
        <dbReference type="EMBL" id="TCO80874.1"/>
    </source>
</evidence>
<evidence type="ECO:0000256" key="9">
    <source>
        <dbReference type="PIRSR" id="PIRSR600821-52"/>
    </source>
</evidence>
<dbReference type="FunFam" id="2.40.37.10:FF:000002">
    <property type="entry name" value="Alanine racemase"/>
    <property type="match status" value="1"/>
</dbReference>
<dbReference type="Proteomes" id="UP000295765">
    <property type="component" value="Unassembled WGS sequence"/>
</dbReference>
<dbReference type="Pfam" id="PF01168">
    <property type="entry name" value="Ala_racemase_N"/>
    <property type="match status" value="1"/>
</dbReference>
<evidence type="ECO:0000256" key="4">
    <source>
        <dbReference type="ARBA" id="ARBA00013089"/>
    </source>
</evidence>
<feature type="modified residue" description="N6-(pyridoxal phosphate)lysine" evidence="7 8">
    <location>
        <position position="34"/>
    </location>
</feature>
<feature type="domain" description="Alanine racemase C-terminal" evidence="10">
    <location>
        <begin position="233"/>
        <end position="357"/>
    </location>
</feature>
<dbReference type="InterPro" id="IPR009006">
    <property type="entry name" value="Ala_racemase/Decarboxylase_C"/>
</dbReference>
<evidence type="ECO:0000256" key="1">
    <source>
        <dbReference type="ARBA" id="ARBA00000316"/>
    </source>
</evidence>
<dbReference type="InterPro" id="IPR029066">
    <property type="entry name" value="PLP-binding_barrel"/>
</dbReference>
<dbReference type="SMART" id="SM01005">
    <property type="entry name" value="Ala_racemase_C"/>
    <property type="match status" value="1"/>
</dbReference>
<evidence type="ECO:0000256" key="6">
    <source>
        <dbReference type="ARBA" id="ARBA00023235"/>
    </source>
</evidence>
<dbReference type="PANTHER" id="PTHR30511">
    <property type="entry name" value="ALANINE RACEMASE"/>
    <property type="match status" value="1"/>
</dbReference>
<dbReference type="GO" id="GO:0030170">
    <property type="term" value="F:pyridoxal phosphate binding"/>
    <property type="evidence" value="ECO:0007669"/>
    <property type="project" value="UniProtKB-UniRule"/>
</dbReference>
<comment type="cofactor">
    <cofactor evidence="2 7 8">
        <name>pyridoxal 5'-phosphate</name>
        <dbReference type="ChEBI" id="CHEBI:597326"/>
    </cofactor>
</comment>